<evidence type="ECO:0000313" key="1">
    <source>
        <dbReference type="EMBL" id="EXX86266.1"/>
    </source>
</evidence>
<comment type="caution">
    <text evidence="1">The sequence shown here is derived from an EMBL/GenBank/DDBJ whole genome shotgun (WGS) entry which is preliminary data.</text>
</comment>
<dbReference type="OrthoDB" id="2679017at2"/>
<organism evidence="1 2">
    <name type="scientific">Paenibacillus darwinianus</name>
    <dbReference type="NCBI Taxonomy" id="1380763"/>
    <lineage>
        <taxon>Bacteria</taxon>
        <taxon>Bacillati</taxon>
        <taxon>Bacillota</taxon>
        <taxon>Bacilli</taxon>
        <taxon>Bacillales</taxon>
        <taxon>Paenibacillaceae</taxon>
        <taxon>Paenibacillus</taxon>
    </lineage>
</organism>
<protein>
    <recommendedName>
        <fullName evidence="3">Sporulation protein</fullName>
    </recommendedName>
</protein>
<name>A0A9W5W6B3_9BACL</name>
<evidence type="ECO:0008006" key="3">
    <source>
        <dbReference type="Google" id="ProtNLM"/>
    </source>
</evidence>
<reference evidence="1 2" key="1">
    <citation type="submission" date="2014-02" db="EMBL/GenBank/DDBJ databases">
        <title>Genome sequence of Paenibacillus darwinianus reveals adaptive mechanisms for survival in Antarctic soils.</title>
        <authorList>
            <person name="Dsouza M."/>
            <person name="Taylor M.W."/>
            <person name="Turner S.J."/>
            <person name="Aislabie J."/>
        </authorList>
    </citation>
    <scope>NUCLEOTIDE SEQUENCE [LARGE SCALE GENOMIC DNA]</scope>
    <source>
        <strain evidence="1 2">CE1</strain>
    </source>
</reference>
<accession>A0A9W5W6B3</accession>
<gene>
    <name evidence="1" type="ORF">BG53_06740</name>
</gene>
<dbReference type="AlphaFoldDB" id="A0A9W5W6B3"/>
<dbReference type="EMBL" id="JFHU01000196">
    <property type="protein sequence ID" value="EXX86266.1"/>
    <property type="molecule type" value="Genomic_DNA"/>
</dbReference>
<proteinExistence type="predicted"/>
<dbReference type="RefSeq" id="WP_036584656.1">
    <property type="nucleotide sequence ID" value="NZ_KK082163.1"/>
</dbReference>
<keyword evidence="2" id="KW-1185">Reference proteome</keyword>
<dbReference type="Proteomes" id="UP000053750">
    <property type="component" value="Unassembled WGS sequence"/>
</dbReference>
<evidence type="ECO:0000313" key="2">
    <source>
        <dbReference type="Proteomes" id="UP000053750"/>
    </source>
</evidence>
<sequence>MFGMWRLKRRRKWYRVLLPALLALMLAVLLAGCGARESERLKSYGNDGYMGLSNANPNLPRTGSAWSYRNDGELVKQLLRPMRGVSGSRVRFDANLMQVTLFVDGALSREETARLTAKARSVLASNFPRYEVKVTSRQ</sequence>
<dbReference type="PROSITE" id="PS51257">
    <property type="entry name" value="PROKAR_LIPOPROTEIN"/>
    <property type="match status" value="1"/>
</dbReference>